<dbReference type="Proteomes" id="UP000094313">
    <property type="component" value="Chromosome"/>
</dbReference>
<dbReference type="GO" id="GO:0003677">
    <property type="term" value="F:DNA binding"/>
    <property type="evidence" value="ECO:0007669"/>
    <property type="project" value="InterPro"/>
</dbReference>
<dbReference type="Pfam" id="PF08281">
    <property type="entry name" value="Sigma70_r4_2"/>
    <property type="match status" value="1"/>
</dbReference>
<dbReference type="InterPro" id="IPR036388">
    <property type="entry name" value="WH-like_DNA-bd_sf"/>
</dbReference>
<dbReference type="Pfam" id="PF04542">
    <property type="entry name" value="Sigma70_r2"/>
    <property type="match status" value="1"/>
</dbReference>
<dbReference type="GO" id="GO:0006352">
    <property type="term" value="P:DNA-templated transcription initiation"/>
    <property type="evidence" value="ECO:0007669"/>
    <property type="project" value="InterPro"/>
</dbReference>
<evidence type="ECO:0008006" key="9">
    <source>
        <dbReference type="Google" id="ProtNLM"/>
    </source>
</evidence>
<keyword evidence="3" id="KW-0731">Sigma factor</keyword>
<dbReference type="InterPro" id="IPR014284">
    <property type="entry name" value="RNA_pol_sigma-70_dom"/>
</dbReference>
<feature type="domain" description="RNA polymerase sigma factor 70 region 4 type 2" evidence="6">
    <location>
        <begin position="125"/>
        <end position="171"/>
    </location>
</feature>
<dbReference type="Gene3D" id="1.10.1740.10">
    <property type="match status" value="1"/>
</dbReference>
<reference evidence="7 8" key="1">
    <citation type="submission" date="2016-08" db="EMBL/GenBank/DDBJ databases">
        <authorList>
            <person name="Seilhamer J.J."/>
        </authorList>
    </citation>
    <scope>NUCLEOTIDE SEQUENCE [LARGE SCALE GENOMIC DNA]</scope>
    <source>
        <strain evidence="7 8">DX4</strain>
    </source>
</reference>
<dbReference type="EMBL" id="CP017141">
    <property type="protein sequence ID" value="AOM76416.1"/>
    <property type="molecule type" value="Genomic_DNA"/>
</dbReference>
<gene>
    <name evidence="7" type="ORF">BFS30_04150</name>
</gene>
<dbReference type="SUPFAM" id="SSF88946">
    <property type="entry name" value="Sigma2 domain of RNA polymerase sigma factors"/>
    <property type="match status" value="1"/>
</dbReference>
<evidence type="ECO:0000256" key="3">
    <source>
        <dbReference type="ARBA" id="ARBA00023082"/>
    </source>
</evidence>
<dbReference type="PANTHER" id="PTHR43133:SF46">
    <property type="entry name" value="RNA POLYMERASE SIGMA-70 FACTOR ECF SUBFAMILY"/>
    <property type="match status" value="1"/>
</dbReference>
<sequence length="196" mass="22981">MQLNNRGYYKTTRPMADLSKIEALFRAHYSFLCAVAYRVVEDEDVAKDIVQNFFLYCLDKISVITVQTSFKSYAFRAVKNASLSYKKKAKKVDYNDELLRKTGANMACTLEEDKEERETARDLVLWQIIGQMPEKRRHIFLLSNKEGLKYTEIAAQLDISVNTVKTHIKLSYEFLRKECKSLIRIVVIIYMWIGFY</sequence>
<dbReference type="InterPro" id="IPR007627">
    <property type="entry name" value="RNA_pol_sigma70_r2"/>
</dbReference>
<dbReference type="InterPro" id="IPR013249">
    <property type="entry name" value="RNA_pol_sigma70_r4_t2"/>
</dbReference>
<evidence type="ECO:0000259" key="5">
    <source>
        <dbReference type="Pfam" id="PF04542"/>
    </source>
</evidence>
<dbReference type="Gene3D" id="1.10.10.10">
    <property type="entry name" value="Winged helix-like DNA-binding domain superfamily/Winged helix DNA-binding domain"/>
    <property type="match status" value="1"/>
</dbReference>
<evidence type="ECO:0000313" key="7">
    <source>
        <dbReference type="EMBL" id="AOM76416.1"/>
    </source>
</evidence>
<dbReference type="SUPFAM" id="SSF88659">
    <property type="entry name" value="Sigma3 and sigma4 domains of RNA polymerase sigma factors"/>
    <property type="match status" value="1"/>
</dbReference>
<dbReference type="GO" id="GO:0016987">
    <property type="term" value="F:sigma factor activity"/>
    <property type="evidence" value="ECO:0007669"/>
    <property type="project" value="UniProtKB-KW"/>
</dbReference>
<accession>A0A1D7QCJ1</accession>
<dbReference type="AlphaFoldDB" id="A0A1D7QCJ1"/>
<comment type="similarity">
    <text evidence="1">Belongs to the sigma-70 factor family. ECF subfamily.</text>
</comment>
<dbReference type="InterPro" id="IPR039425">
    <property type="entry name" value="RNA_pol_sigma-70-like"/>
</dbReference>
<keyword evidence="2" id="KW-0805">Transcription regulation</keyword>
<keyword evidence="4" id="KW-0804">Transcription</keyword>
<keyword evidence="8" id="KW-1185">Reference proteome</keyword>
<dbReference type="InterPro" id="IPR013324">
    <property type="entry name" value="RNA_pol_sigma_r3/r4-like"/>
</dbReference>
<evidence type="ECO:0000259" key="6">
    <source>
        <dbReference type="Pfam" id="PF08281"/>
    </source>
</evidence>
<evidence type="ECO:0000256" key="2">
    <source>
        <dbReference type="ARBA" id="ARBA00023015"/>
    </source>
</evidence>
<evidence type="ECO:0000313" key="8">
    <source>
        <dbReference type="Proteomes" id="UP000094313"/>
    </source>
</evidence>
<evidence type="ECO:0000256" key="4">
    <source>
        <dbReference type="ARBA" id="ARBA00023163"/>
    </source>
</evidence>
<evidence type="ECO:0000256" key="1">
    <source>
        <dbReference type="ARBA" id="ARBA00010641"/>
    </source>
</evidence>
<feature type="domain" description="RNA polymerase sigma-70 region 2" evidence="5">
    <location>
        <begin position="24"/>
        <end position="91"/>
    </location>
</feature>
<proteinExistence type="inferred from homology"/>
<organism evidence="7 8">
    <name type="scientific">Pedobacter steynii</name>
    <dbReference type="NCBI Taxonomy" id="430522"/>
    <lineage>
        <taxon>Bacteria</taxon>
        <taxon>Pseudomonadati</taxon>
        <taxon>Bacteroidota</taxon>
        <taxon>Sphingobacteriia</taxon>
        <taxon>Sphingobacteriales</taxon>
        <taxon>Sphingobacteriaceae</taxon>
        <taxon>Pedobacter</taxon>
    </lineage>
</organism>
<name>A0A1D7QCJ1_9SPHI</name>
<dbReference type="NCBIfam" id="TIGR02937">
    <property type="entry name" value="sigma70-ECF"/>
    <property type="match status" value="1"/>
</dbReference>
<dbReference type="InterPro" id="IPR013325">
    <property type="entry name" value="RNA_pol_sigma_r2"/>
</dbReference>
<dbReference type="KEGG" id="psty:BFS30_04150"/>
<dbReference type="PANTHER" id="PTHR43133">
    <property type="entry name" value="RNA POLYMERASE ECF-TYPE SIGMA FACTO"/>
    <property type="match status" value="1"/>
</dbReference>
<protein>
    <recommendedName>
        <fullName evidence="9">RNA polymerase sigma-70 factor, ECF subfamily</fullName>
    </recommendedName>
</protein>